<keyword evidence="2" id="KW-0274">FAD</keyword>
<dbReference type="GO" id="GO:0050660">
    <property type="term" value="F:flavin adenine dinucleotide binding"/>
    <property type="evidence" value="ECO:0007669"/>
    <property type="project" value="InterPro"/>
</dbReference>
<feature type="binding site" evidence="2">
    <location>
        <begin position="538"/>
        <end position="539"/>
    </location>
    <ligand>
        <name>FAD</name>
        <dbReference type="ChEBI" id="CHEBI:57692"/>
    </ligand>
</feature>
<organism evidence="4 5">
    <name type="scientific">Thelonectria olida</name>
    <dbReference type="NCBI Taxonomy" id="1576542"/>
    <lineage>
        <taxon>Eukaryota</taxon>
        <taxon>Fungi</taxon>
        <taxon>Dikarya</taxon>
        <taxon>Ascomycota</taxon>
        <taxon>Pezizomycotina</taxon>
        <taxon>Sordariomycetes</taxon>
        <taxon>Hypocreomycetidae</taxon>
        <taxon>Hypocreales</taxon>
        <taxon>Nectriaceae</taxon>
        <taxon>Thelonectria</taxon>
    </lineage>
</organism>
<evidence type="ECO:0000256" key="1">
    <source>
        <dbReference type="ARBA" id="ARBA00010790"/>
    </source>
</evidence>
<dbReference type="PANTHER" id="PTHR11552">
    <property type="entry name" value="GLUCOSE-METHANOL-CHOLINE GMC OXIDOREDUCTASE"/>
    <property type="match status" value="1"/>
</dbReference>
<evidence type="ECO:0000256" key="2">
    <source>
        <dbReference type="PIRSR" id="PIRSR000137-2"/>
    </source>
</evidence>
<dbReference type="InterPro" id="IPR036188">
    <property type="entry name" value="FAD/NAD-bd_sf"/>
</dbReference>
<evidence type="ECO:0000313" key="4">
    <source>
        <dbReference type="EMBL" id="KAH6867682.1"/>
    </source>
</evidence>
<feature type="domain" description="Glucose-methanol-choline oxidoreductase N-terminal" evidence="3">
    <location>
        <begin position="282"/>
        <end position="296"/>
    </location>
</feature>
<accession>A0A9P8VM56</accession>
<name>A0A9P8VM56_9HYPO</name>
<dbReference type="EMBL" id="JAGPYM010000094">
    <property type="protein sequence ID" value="KAH6867682.1"/>
    <property type="molecule type" value="Genomic_DNA"/>
</dbReference>
<dbReference type="SUPFAM" id="SSF51905">
    <property type="entry name" value="FAD/NAD(P)-binding domain"/>
    <property type="match status" value="1"/>
</dbReference>
<dbReference type="PIRSF" id="PIRSF000137">
    <property type="entry name" value="Alcohol_oxidase"/>
    <property type="match status" value="1"/>
</dbReference>
<dbReference type="Pfam" id="PF05199">
    <property type="entry name" value="GMC_oxred_C"/>
    <property type="match status" value="1"/>
</dbReference>
<dbReference type="AlphaFoldDB" id="A0A9P8VM56"/>
<dbReference type="PROSITE" id="PS00624">
    <property type="entry name" value="GMC_OXRED_2"/>
    <property type="match status" value="1"/>
</dbReference>
<dbReference type="GO" id="GO:0016614">
    <property type="term" value="F:oxidoreductase activity, acting on CH-OH group of donors"/>
    <property type="evidence" value="ECO:0007669"/>
    <property type="project" value="InterPro"/>
</dbReference>
<feature type="binding site" evidence="2">
    <location>
        <position position="235"/>
    </location>
    <ligand>
        <name>FAD</name>
        <dbReference type="ChEBI" id="CHEBI:57692"/>
    </ligand>
</feature>
<comment type="cofactor">
    <cofactor evidence="2">
        <name>FAD</name>
        <dbReference type="ChEBI" id="CHEBI:57692"/>
    </cofactor>
</comment>
<dbReference type="Gene3D" id="3.30.560.10">
    <property type="entry name" value="Glucose Oxidase, domain 3"/>
    <property type="match status" value="1"/>
</dbReference>
<dbReference type="InterPro" id="IPR000172">
    <property type="entry name" value="GMC_OxRdtase_N"/>
</dbReference>
<evidence type="ECO:0000313" key="5">
    <source>
        <dbReference type="Proteomes" id="UP000777438"/>
    </source>
</evidence>
<comment type="caution">
    <text evidence="4">The sequence shown here is derived from an EMBL/GenBank/DDBJ whole genome shotgun (WGS) entry which is preliminary data.</text>
</comment>
<comment type="similarity">
    <text evidence="1">Belongs to the GMC oxidoreductase family.</text>
</comment>
<evidence type="ECO:0000259" key="3">
    <source>
        <dbReference type="PROSITE" id="PS00624"/>
    </source>
</evidence>
<dbReference type="PROSITE" id="PS51257">
    <property type="entry name" value="PROKAR_LIPOPROTEIN"/>
    <property type="match status" value="1"/>
</dbReference>
<keyword evidence="2" id="KW-0285">Flavoprotein</keyword>
<sequence>MGLYTKLAEEIQEVDVIIAGGGTAACIVAGRLAEADPSLCILVIEGGQNNYNVPNVIHPAFSMAHLLPTSKTTIFYKGNKTKQLADREPIVASGGTLGGGSSINLMMYTRAQRSDFDSWKTPGWSTEDLLPYLKKLETYHGKGEKDHHGYDGPIHVSDGTFRGSTLEDDFIKAASKVGWSEITDLQSLDANNGIGRWLRYVSPDGKRQDTAHTYLHPKLQDGKHPNLYVLVESKVLRVLFDENKRAVGVEYTLNPDFQAVTGLTQDPKLTVKARKLVVVSCGACGTPLVLERSGLGDPGVLKRAGVPVVVDLPGVGHDYQDHNASAYPYKTNLQPHETIDGILSGRADITSLIEKNDKILGWNAIDIAAKLRPTEPDITALGPEFKAAWDRDFRNNLDRPLMLMGLMSFFLGDHTAVPAGQYVTVFNVTAYPYSRGHIHITGPELSDLLDFDVGFFTDIHSVDLKKQIWAYKKQREIMRRTAIYRGELALGHPQFPDGSAVACIETDAPLSNVQDLQYSSEDDKAIEQWLRKKVSTTWHSLGTAKMAPRKDFGVVDQQLNVYGTQGLKIADLSIAPMNMGANTNNAALVIGEKAADIIIQELGLKQ</sequence>
<dbReference type="Pfam" id="PF00732">
    <property type="entry name" value="GMC_oxred_N"/>
    <property type="match status" value="1"/>
</dbReference>
<protein>
    <submittedName>
        <fullName evidence="4">GMC oxidoreductase-domain-containing protein</fullName>
    </submittedName>
</protein>
<dbReference type="SUPFAM" id="SSF54373">
    <property type="entry name" value="FAD-linked reductases, C-terminal domain"/>
    <property type="match status" value="1"/>
</dbReference>
<dbReference type="InterPro" id="IPR012132">
    <property type="entry name" value="GMC_OxRdtase"/>
</dbReference>
<dbReference type="PANTHER" id="PTHR11552:SF78">
    <property type="entry name" value="GLUCOSE-METHANOL-CHOLINE OXIDOREDUCTASE N-TERMINAL DOMAIN-CONTAINING PROTEIN"/>
    <property type="match status" value="1"/>
</dbReference>
<dbReference type="InterPro" id="IPR007867">
    <property type="entry name" value="GMC_OxRtase_C"/>
</dbReference>
<proteinExistence type="inferred from homology"/>
<dbReference type="Proteomes" id="UP000777438">
    <property type="component" value="Unassembled WGS sequence"/>
</dbReference>
<keyword evidence="5" id="KW-1185">Reference proteome</keyword>
<reference evidence="4 5" key="1">
    <citation type="journal article" date="2021" name="Nat. Commun.">
        <title>Genetic determinants of endophytism in the Arabidopsis root mycobiome.</title>
        <authorList>
            <person name="Mesny F."/>
            <person name="Miyauchi S."/>
            <person name="Thiergart T."/>
            <person name="Pickel B."/>
            <person name="Atanasova L."/>
            <person name="Karlsson M."/>
            <person name="Huettel B."/>
            <person name="Barry K.W."/>
            <person name="Haridas S."/>
            <person name="Chen C."/>
            <person name="Bauer D."/>
            <person name="Andreopoulos W."/>
            <person name="Pangilinan J."/>
            <person name="LaButti K."/>
            <person name="Riley R."/>
            <person name="Lipzen A."/>
            <person name="Clum A."/>
            <person name="Drula E."/>
            <person name="Henrissat B."/>
            <person name="Kohler A."/>
            <person name="Grigoriev I.V."/>
            <person name="Martin F.M."/>
            <person name="Hacquard S."/>
        </authorList>
    </citation>
    <scope>NUCLEOTIDE SEQUENCE [LARGE SCALE GENOMIC DNA]</scope>
    <source>
        <strain evidence="4 5">MPI-CAGE-CH-0241</strain>
    </source>
</reference>
<dbReference type="OrthoDB" id="269227at2759"/>
<gene>
    <name evidence="4" type="ORF">B0T10DRAFT_611777</name>
</gene>
<dbReference type="Gene3D" id="3.50.50.60">
    <property type="entry name" value="FAD/NAD(P)-binding domain"/>
    <property type="match status" value="1"/>
</dbReference>